<dbReference type="GO" id="GO:0072344">
    <property type="term" value="P:rescue of stalled ribosome"/>
    <property type="evidence" value="ECO:0007669"/>
    <property type="project" value="UniProtKB-UniRule"/>
</dbReference>
<dbReference type="PANTHER" id="PTHR17224:SF1">
    <property type="entry name" value="PEPTIDYL-TRNA HYDROLASE"/>
    <property type="match status" value="1"/>
</dbReference>
<proteinExistence type="inferred from homology"/>
<dbReference type="PROSITE" id="PS01195">
    <property type="entry name" value="PEPT_TRNA_HYDROL_1"/>
    <property type="match status" value="1"/>
</dbReference>
<dbReference type="GO" id="GO:0000049">
    <property type="term" value="F:tRNA binding"/>
    <property type="evidence" value="ECO:0007669"/>
    <property type="project" value="UniProtKB-UniRule"/>
</dbReference>
<dbReference type="GO" id="GO:0005737">
    <property type="term" value="C:cytoplasm"/>
    <property type="evidence" value="ECO:0007669"/>
    <property type="project" value="UniProtKB-SubCell"/>
</dbReference>
<protein>
    <recommendedName>
        <fullName evidence="6 7">Peptidyl-tRNA hydrolase</fullName>
        <shortName evidence="7">Pth</shortName>
        <ecNumber evidence="1 7">3.1.1.29</ecNumber>
    </recommendedName>
</protein>
<dbReference type="GO" id="GO:0006515">
    <property type="term" value="P:protein quality control for misfolded or incompletely synthesized proteins"/>
    <property type="evidence" value="ECO:0007669"/>
    <property type="project" value="UniProtKB-UniRule"/>
</dbReference>
<keyword evidence="3 7" id="KW-0378">Hydrolase</keyword>
<evidence type="ECO:0000256" key="4">
    <source>
        <dbReference type="ARBA" id="ARBA00022884"/>
    </source>
</evidence>
<comment type="similarity">
    <text evidence="5 7 9">Belongs to the PTH family.</text>
</comment>
<feature type="site" description="Discriminates between blocked and unblocked aminoacyl-tRNA" evidence="7">
    <location>
        <position position="9"/>
    </location>
</feature>
<evidence type="ECO:0000256" key="6">
    <source>
        <dbReference type="ARBA" id="ARBA00050038"/>
    </source>
</evidence>
<feature type="binding site" evidence="7">
    <location>
        <position position="14"/>
    </location>
    <ligand>
        <name>tRNA</name>
        <dbReference type="ChEBI" id="CHEBI:17843"/>
    </ligand>
</feature>
<comment type="caution">
    <text evidence="10">The sequence shown here is derived from an EMBL/GenBank/DDBJ whole genome shotgun (WGS) entry which is preliminary data.</text>
</comment>
<gene>
    <name evidence="7" type="primary">pth</name>
    <name evidence="10" type="ORF">A2442_03365</name>
</gene>
<dbReference type="STRING" id="1797582.A2442_03365"/>
<dbReference type="InterPro" id="IPR001328">
    <property type="entry name" value="Pept_tRNA_hydro"/>
</dbReference>
<dbReference type="AlphaFoldDB" id="A0A1F5EI70"/>
<dbReference type="HAMAP" id="MF_00083">
    <property type="entry name" value="Pept_tRNA_hydro_bact"/>
    <property type="match status" value="1"/>
</dbReference>
<comment type="subunit">
    <text evidence="7">Monomer.</text>
</comment>
<evidence type="ECO:0000256" key="8">
    <source>
        <dbReference type="RuleBase" id="RU000673"/>
    </source>
</evidence>
<evidence type="ECO:0000256" key="1">
    <source>
        <dbReference type="ARBA" id="ARBA00013260"/>
    </source>
</evidence>
<evidence type="ECO:0000256" key="5">
    <source>
        <dbReference type="ARBA" id="ARBA00038063"/>
    </source>
</evidence>
<reference evidence="10 11" key="1">
    <citation type="journal article" date="2016" name="Nat. Commun.">
        <title>Thousands of microbial genomes shed light on interconnected biogeochemical processes in an aquifer system.</title>
        <authorList>
            <person name="Anantharaman K."/>
            <person name="Brown C.T."/>
            <person name="Hug L.A."/>
            <person name="Sharon I."/>
            <person name="Castelle C.J."/>
            <person name="Probst A.J."/>
            <person name="Thomas B.C."/>
            <person name="Singh A."/>
            <person name="Wilkins M.J."/>
            <person name="Karaoz U."/>
            <person name="Brodie E.L."/>
            <person name="Williams K.H."/>
            <person name="Hubbard S.S."/>
            <person name="Banfield J.F."/>
        </authorList>
    </citation>
    <scope>NUCLEOTIDE SEQUENCE [LARGE SCALE GENOMIC DNA]</scope>
</reference>
<dbReference type="InterPro" id="IPR018171">
    <property type="entry name" value="Pept_tRNA_hydro_CS"/>
</dbReference>
<dbReference type="NCBIfam" id="TIGR00447">
    <property type="entry name" value="pth"/>
    <property type="match status" value="1"/>
</dbReference>
<comment type="function">
    <text evidence="7">Hydrolyzes ribosome-free peptidyl-tRNAs (with 1 or more amino acids incorporated), which drop off the ribosome during protein synthesis, or as a result of ribosome stalling.</text>
</comment>
<comment type="catalytic activity">
    <reaction evidence="7 8">
        <text>an N-acyl-L-alpha-aminoacyl-tRNA + H2O = an N-acyl-L-amino acid + a tRNA + H(+)</text>
        <dbReference type="Rhea" id="RHEA:54448"/>
        <dbReference type="Rhea" id="RHEA-COMP:10123"/>
        <dbReference type="Rhea" id="RHEA-COMP:13883"/>
        <dbReference type="ChEBI" id="CHEBI:15377"/>
        <dbReference type="ChEBI" id="CHEBI:15378"/>
        <dbReference type="ChEBI" id="CHEBI:59874"/>
        <dbReference type="ChEBI" id="CHEBI:78442"/>
        <dbReference type="ChEBI" id="CHEBI:138191"/>
        <dbReference type="EC" id="3.1.1.29"/>
    </reaction>
</comment>
<dbReference type="GO" id="GO:0004045">
    <property type="term" value="F:peptidyl-tRNA hydrolase activity"/>
    <property type="evidence" value="ECO:0007669"/>
    <property type="project" value="UniProtKB-UniRule"/>
</dbReference>
<evidence type="ECO:0000256" key="3">
    <source>
        <dbReference type="ARBA" id="ARBA00022801"/>
    </source>
</evidence>
<dbReference type="Pfam" id="PF01195">
    <property type="entry name" value="Pept_tRNA_hydro"/>
    <property type="match status" value="1"/>
</dbReference>
<keyword evidence="4 7" id="KW-0694">RNA-binding</keyword>
<dbReference type="EC" id="3.1.1.29" evidence="1 7"/>
<sequence>MFTIVGLGNPGEEYTNTRHNMGRIILDYFANKNKLGEWENDKKNKALVLKSEVEKNKIILVKPETFMNKSGLSLKLLITNKKKAEKLVVIYDDLDLPFGVFKISFNRGSGGHKGLESIIKSIKTKEFVRIRVGVAPLTPTGKIRKPKDGEAVLNLIMKDFKKPELEEIEKLSKQIGDSLLAIIDEGRSVAMNRFN</sequence>
<dbReference type="PANTHER" id="PTHR17224">
    <property type="entry name" value="PEPTIDYL-TRNA HYDROLASE"/>
    <property type="match status" value="1"/>
</dbReference>
<feature type="binding site" evidence="7">
    <location>
        <position position="68"/>
    </location>
    <ligand>
        <name>tRNA</name>
        <dbReference type="ChEBI" id="CHEBI:17843"/>
    </ligand>
</feature>
<accession>A0A1F5EI70</accession>
<evidence type="ECO:0000256" key="7">
    <source>
        <dbReference type="HAMAP-Rule" id="MF_00083"/>
    </source>
</evidence>
<feature type="active site" description="Proton acceptor" evidence="7">
    <location>
        <position position="19"/>
    </location>
</feature>
<evidence type="ECO:0000313" key="11">
    <source>
        <dbReference type="Proteomes" id="UP000179003"/>
    </source>
</evidence>
<dbReference type="InterPro" id="IPR036416">
    <property type="entry name" value="Pept_tRNA_hydro_sf"/>
</dbReference>
<comment type="function">
    <text evidence="7">Catalyzes the release of premature peptidyl moieties from peptidyl-tRNA molecules trapped in stalled 50S ribosomal subunits, and thus maintains levels of free tRNAs and 50S ribosomes.</text>
</comment>
<dbReference type="Proteomes" id="UP000179003">
    <property type="component" value="Unassembled WGS sequence"/>
</dbReference>
<feature type="site" description="Stabilizes the basic form of H active site to accept a proton" evidence="7">
    <location>
        <position position="92"/>
    </location>
</feature>
<keyword evidence="7" id="KW-0963">Cytoplasm</keyword>
<comment type="caution">
    <text evidence="7">Lacks conserved residue(s) required for the propagation of feature annotation.</text>
</comment>
<evidence type="ECO:0000313" key="10">
    <source>
        <dbReference type="EMBL" id="OGD66896.1"/>
    </source>
</evidence>
<dbReference type="EMBL" id="MFAE01000012">
    <property type="protein sequence ID" value="OGD66896.1"/>
    <property type="molecule type" value="Genomic_DNA"/>
</dbReference>
<organism evidence="10 11">
    <name type="scientific">Candidatus Campbellbacteria bacterium RIFOXYC2_FULL_35_25</name>
    <dbReference type="NCBI Taxonomy" id="1797582"/>
    <lineage>
        <taxon>Bacteria</taxon>
        <taxon>Candidatus Campbelliibacteriota</taxon>
    </lineage>
</organism>
<evidence type="ECO:0000256" key="2">
    <source>
        <dbReference type="ARBA" id="ARBA00022555"/>
    </source>
</evidence>
<comment type="subcellular location">
    <subcellularLocation>
        <location evidence="7">Cytoplasm</location>
    </subcellularLocation>
</comment>
<keyword evidence="2 7" id="KW-0820">tRNA-binding</keyword>
<name>A0A1F5EI70_9BACT</name>
<feature type="binding site" evidence="7">
    <location>
        <position position="66"/>
    </location>
    <ligand>
        <name>tRNA</name>
        <dbReference type="ChEBI" id="CHEBI:17843"/>
    </ligand>
</feature>
<dbReference type="Gene3D" id="3.40.50.1470">
    <property type="entry name" value="Peptidyl-tRNA hydrolase"/>
    <property type="match status" value="1"/>
</dbReference>
<evidence type="ECO:0000256" key="9">
    <source>
        <dbReference type="RuleBase" id="RU004320"/>
    </source>
</evidence>
<dbReference type="CDD" id="cd00462">
    <property type="entry name" value="PTH"/>
    <property type="match status" value="1"/>
</dbReference>
<dbReference type="SUPFAM" id="SSF53178">
    <property type="entry name" value="Peptidyl-tRNA hydrolase-like"/>
    <property type="match status" value="1"/>
</dbReference>